<evidence type="ECO:0000256" key="2">
    <source>
        <dbReference type="ARBA" id="ARBA00022723"/>
    </source>
</evidence>
<dbReference type="GO" id="GO:0046872">
    <property type="term" value="F:metal ion binding"/>
    <property type="evidence" value="ECO:0007669"/>
    <property type="project" value="UniProtKB-KW"/>
</dbReference>
<proteinExistence type="predicted"/>
<dbReference type="PANTHER" id="PTHR23337:SF3">
    <property type="entry name" value="MORC FAMILY CW-TYPE ZINC FINGER 2"/>
    <property type="match status" value="1"/>
</dbReference>
<evidence type="ECO:0000313" key="6">
    <source>
        <dbReference type="Proteomes" id="UP001529510"/>
    </source>
</evidence>
<keyword evidence="4" id="KW-0539">Nucleus</keyword>
<keyword evidence="3" id="KW-0175">Coiled coil</keyword>
<sequence length="89" mass="10449">GSMRIGKDFILFTKKDDKLTCLFLSRTFHEEEGLDEVIVPLPSWDAKTQQPLTQDTEKYATETELIFKYSPFKNEEQLFRQFKKIEGPS</sequence>
<keyword evidence="2" id="KW-0479">Metal-binding</keyword>
<evidence type="ECO:0000256" key="3">
    <source>
        <dbReference type="ARBA" id="ARBA00023054"/>
    </source>
</evidence>
<organism evidence="5 6">
    <name type="scientific">Cirrhinus mrigala</name>
    <name type="common">Mrigala</name>
    <dbReference type="NCBI Taxonomy" id="683832"/>
    <lineage>
        <taxon>Eukaryota</taxon>
        <taxon>Metazoa</taxon>
        <taxon>Chordata</taxon>
        <taxon>Craniata</taxon>
        <taxon>Vertebrata</taxon>
        <taxon>Euteleostomi</taxon>
        <taxon>Actinopterygii</taxon>
        <taxon>Neopterygii</taxon>
        <taxon>Teleostei</taxon>
        <taxon>Ostariophysi</taxon>
        <taxon>Cypriniformes</taxon>
        <taxon>Cyprinidae</taxon>
        <taxon>Labeoninae</taxon>
        <taxon>Labeonini</taxon>
        <taxon>Cirrhinus</taxon>
    </lineage>
</organism>
<evidence type="ECO:0000256" key="4">
    <source>
        <dbReference type="ARBA" id="ARBA00023242"/>
    </source>
</evidence>
<name>A0ABD0N2Q0_CIRMR</name>
<accession>A0ABD0N2Q0</accession>
<feature type="non-terminal residue" evidence="5">
    <location>
        <position position="1"/>
    </location>
</feature>
<gene>
    <name evidence="5" type="ORF">M9458_049660</name>
</gene>
<keyword evidence="6" id="KW-1185">Reference proteome</keyword>
<reference evidence="5 6" key="1">
    <citation type="submission" date="2024-05" db="EMBL/GenBank/DDBJ databases">
        <title>Genome sequencing and assembly of Indian major carp, Cirrhinus mrigala (Hamilton, 1822).</title>
        <authorList>
            <person name="Mohindra V."/>
            <person name="Chowdhury L.M."/>
            <person name="Lal K."/>
            <person name="Jena J.K."/>
        </authorList>
    </citation>
    <scope>NUCLEOTIDE SEQUENCE [LARGE SCALE GENOMIC DNA]</scope>
    <source>
        <strain evidence="5">CM1030</strain>
        <tissue evidence="5">Blood</tissue>
    </source>
</reference>
<evidence type="ECO:0000313" key="5">
    <source>
        <dbReference type="EMBL" id="KAL0155397.1"/>
    </source>
</evidence>
<feature type="non-terminal residue" evidence="5">
    <location>
        <position position="89"/>
    </location>
</feature>
<evidence type="ECO:0000256" key="1">
    <source>
        <dbReference type="ARBA" id="ARBA00004123"/>
    </source>
</evidence>
<comment type="subcellular location">
    <subcellularLocation>
        <location evidence="1">Nucleus</location>
    </subcellularLocation>
</comment>
<dbReference type="Proteomes" id="UP001529510">
    <property type="component" value="Unassembled WGS sequence"/>
</dbReference>
<comment type="caution">
    <text evidence="5">The sequence shown here is derived from an EMBL/GenBank/DDBJ whole genome shotgun (WGS) entry which is preliminary data.</text>
</comment>
<dbReference type="GO" id="GO:0005634">
    <property type="term" value="C:nucleus"/>
    <property type="evidence" value="ECO:0007669"/>
    <property type="project" value="UniProtKB-SubCell"/>
</dbReference>
<dbReference type="EMBL" id="JAMKFB020000025">
    <property type="protein sequence ID" value="KAL0155397.1"/>
    <property type="molecule type" value="Genomic_DNA"/>
</dbReference>
<protein>
    <submittedName>
        <fullName evidence="5">Uncharacterized protein</fullName>
    </submittedName>
</protein>
<dbReference type="PANTHER" id="PTHR23337">
    <property type="entry name" value="ZINC FINGER CW-TYPE COILED-COIL DOMAIN PROTEIN 1"/>
    <property type="match status" value="1"/>
</dbReference>
<dbReference type="AlphaFoldDB" id="A0ABD0N2Q0"/>